<evidence type="ECO:0000259" key="6">
    <source>
        <dbReference type="PROSITE" id="PS50234"/>
    </source>
</evidence>
<dbReference type="InterPro" id="IPR002035">
    <property type="entry name" value="VWF_A"/>
</dbReference>
<feature type="transmembrane region" description="Helical" evidence="5">
    <location>
        <begin position="56"/>
        <end position="74"/>
    </location>
</feature>
<keyword evidence="2 5" id="KW-0812">Transmembrane</keyword>
<dbReference type="InterPro" id="IPR050768">
    <property type="entry name" value="UPF0353/GerABKA_families"/>
</dbReference>
<dbReference type="Pfam" id="PF00092">
    <property type="entry name" value="VWA"/>
    <property type="match status" value="1"/>
</dbReference>
<dbReference type="SMART" id="SM00327">
    <property type="entry name" value="VWA"/>
    <property type="match status" value="1"/>
</dbReference>
<dbReference type="SUPFAM" id="SSF53300">
    <property type="entry name" value="vWA-like"/>
    <property type="match status" value="1"/>
</dbReference>
<dbReference type="PROSITE" id="PS50234">
    <property type="entry name" value="VWFA"/>
    <property type="match status" value="1"/>
</dbReference>
<keyword evidence="4 5" id="KW-0472">Membrane</keyword>
<reference evidence="7" key="1">
    <citation type="submission" date="2018-06" db="EMBL/GenBank/DDBJ databases">
        <authorList>
            <person name="Zhirakovskaya E."/>
        </authorList>
    </citation>
    <scope>NUCLEOTIDE SEQUENCE</scope>
</reference>
<evidence type="ECO:0000256" key="2">
    <source>
        <dbReference type="ARBA" id="ARBA00022692"/>
    </source>
</evidence>
<dbReference type="Gene3D" id="3.40.50.410">
    <property type="entry name" value="von Willebrand factor, type A domain"/>
    <property type="match status" value="1"/>
</dbReference>
<evidence type="ECO:0000256" key="3">
    <source>
        <dbReference type="ARBA" id="ARBA00022989"/>
    </source>
</evidence>
<dbReference type="AlphaFoldDB" id="A0A3B1C1B3"/>
<evidence type="ECO:0000256" key="5">
    <source>
        <dbReference type="SAM" id="Phobius"/>
    </source>
</evidence>
<protein>
    <submittedName>
        <fullName evidence="7">Aerotolerance protein BatB</fullName>
    </submittedName>
</protein>
<dbReference type="PRINTS" id="PR00453">
    <property type="entry name" value="VWFADOMAIN"/>
</dbReference>
<evidence type="ECO:0000313" key="7">
    <source>
        <dbReference type="EMBL" id="VAX18393.1"/>
    </source>
</evidence>
<name>A0A3B1C1B3_9ZZZZ</name>
<feature type="domain" description="VWFA" evidence="6">
    <location>
        <begin position="91"/>
        <end position="291"/>
    </location>
</feature>
<feature type="transmembrane region" description="Helical" evidence="5">
    <location>
        <begin position="6"/>
        <end position="25"/>
    </location>
</feature>
<keyword evidence="1" id="KW-1003">Cell membrane</keyword>
<evidence type="ECO:0000256" key="4">
    <source>
        <dbReference type="ARBA" id="ARBA00023136"/>
    </source>
</evidence>
<feature type="transmembrane region" description="Helical" evidence="5">
    <location>
        <begin position="311"/>
        <end position="328"/>
    </location>
</feature>
<keyword evidence="3 5" id="KW-1133">Transmembrane helix</keyword>
<sequence length="344" mass="38604">MFRFAHIDYLNLLYLVPVLILIYWYSHRRKNVLLNNFANSKLHKLLFPLRSGLKGLIKFSMTITAIILLILALANPQVGSKIEEVKQVGIDVYILLDVSLSMEAQDIKPSRLEKAKHEISKLIHKLRGDRIGLIVFSGEAFVQFPLTTDYSAANLFLSAVDVATVPQPGTAIGPAIKLAIRSFKKDEDTKKAIIIITDGENHQGDVVKVAEEAADDGISIFTIGLGSATGAPIPIKNASGQQIGYKKDRYNNVVLTKLDENTLKEIANAANGKYYHGTNTEDELNKVYNDLSKFEKTEYGATRITDYEDRFYYLLLPAVLLLILEFFITSNKNKLFIKFDEMNK</sequence>
<dbReference type="PANTHER" id="PTHR22550">
    <property type="entry name" value="SPORE GERMINATION PROTEIN"/>
    <property type="match status" value="1"/>
</dbReference>
<dbReference type="InterPro" id="IPR036465">
    <property type="entry name" value="vWFA_dom_sf"/>
</dbReference>
<evidence type="ECO:0000256" key="1">
    <source>
        <dbReference type="ARBA" id="ARBA00022475"/>
    </source>
</evidence>
<dbReference type="PANTHER" id="PTHR22550:SF5">
    <property type="entry name" value="LEUCINE ZIPPER PROTEIN 4"/>
    <property type="match status" value="1"/>
</dbReference>
<proteinExistence type="predicted"/>
<organism evidence="7">
    <name type="scientific">hydrothermal vent metagenome</name>
    <dbReference type="NCBI Taxonomy" id="652676"/>
    <lineage>
        <taxon>unclassified sequences</taxon>
        <taxon>metagenomes</taxon>
        <taxon>ecological metagenomes</taxon>
    </lineage>
</organism>
<accession>A0A3B1C1B3</accession>
<gene>
    <name evidence="7" type="ORF">MNBD_IGNAVI01-174</name>
</gene>
<dbReference type="EMBL" id="UOGD01000101">
    <property type="protein sequence ID" value="VAX18393.1"/>
    <property type="molecule type" value="Genomic_DNA"/>
</dbReference>